<dbReference type="PANTHER" id="PTHR10797">
    <property type="entry name" value="CCR4-NOT TRANSCRIPTION COMPLEX SUBUNIT"/>
    <property type="match status" value="1"/>
</dbReference>
<evidence type="ECO:0000256" key="15">
    <source>
        <dbReference type="ARBA" id="ARBA00023163"/>
    </source>
</evidence>
<evidence type="ECO:0000256" key="13">
    <source>
        <dbReference type="ARBA" id="ARBA00022884"/>
    </source>
</evidence>
<keyword evidence="16" id="KW-0539">Nucleus</keyword>
<dbReference type="SMR" id="V7CL43"/>
<evidence type="ECO:0000256" key="6">
    <source>
        <dbReference type="ARBA" id="ARBA00011757"/>
    </source>
</evidence>
<protein>
    <recommendedName>
        <fullName evidence="7">poly(A)-specific ribonuclease</fullName>
        <ecNumber evidence="7">3.1.13.4</ecNumber>
    </recommendedName>
</protein>
<dbReference type="InterPro" id="IPR036397">
    <property type="entry name" value="RNaseH_sf"/>
</dbReference>
<dbReference type="GO" id="GO:0005737">
    <property type="term" value="C:cytoplasm"/>
    <property type="evidence" value="ECO:0007669"/>
    <property type="project" value="UniProtKB-SubCell"/>
</dbReference>
<reference evidence="19" key="1">
    <citation type="journal article" date="2014" name="Nat. Genet.">
        <title>A reference genome for common bean and genome-wide analysis of dual domestications.</title>
        <authorList>
            <person name="Schmutz J."/>
            <person name="McClean P.E."/>
            <person name="Mamidi S."/>
            <person name="Wu G.A."/>
            <person name="Cannon S.B."/>
            <person name="Grimwood J."/>
            <person name="Jenkins J."/>
            <person name="Shu S."/>
            <person name="Song Q."/>
            <person name="Chavarro C."/>
            <person name="Torres-Torres M."/>
            <person name="Geffroy V."/>
            <person name="Moghaddam S.M."/>
            <person name="Gao D."/>
            <person name="Abernathy B."/>
            <person name="Barry K."/>
            <person name="Blair M."/>
            <person name="Brick M.A."/>
            <person name="Chovatia M."/>
            <person name="Gepts P."/>
            <person name="Goodstein D.M."/>
            <person name="Gonzales M."/>
            <person name="Hellsten U."/>
            <person name="Hyten D.L."/>
            <person name="Jia G."/>
            <person name="Kelly J.D."/>
            <person name="Kudrna D."/>
            <person name="Lee R."/>
            <person name="Richard M.M."/>
            <person name="Miklas P.N."/>
            <person name="Osorno J.M."/>
            <person name="Rodrigues J."/>
            <person name="Thareau V."/>
            <person name="Urrea C.A."/>
            <person name="Wang M."/>
            <person name="Yu Y."/>
            <person name="Zhang M."/>
            <person name="Wing R.A."/>
            <person name="Cregan P.B."/>
            <person name="Rokhsar D.S."/>
            <person name="Jackson S.A."/>
        </authorList>
    </citation>
    <scope>NUCLEOTIDE SEQUENCE [LARGE SCALE GENOMIC DNA]</scope>
    <source>
        <strain evidence="19">cv. G19833</strain>
    </source>
</reference>
<keyword evidence="19" id="KW-1185">Reference proteome</keyword>
<dbReference type="EMBL" id="CM002289">
    <property type="protein sequence ID" value="ESW30907.1"/>
    <property type="molecule type" value="Genomic_DNA"/>
</dbReference>
<keyword evidence="10" id="KW-0479">Metal-binding</keyword>
<evidence type="ECO:0000256" key="14">
    <source>
        <dbReference type="ARBA" id="ARBA00023015"/>
    </source>
</evidence>
<dbReference type="GO" id="GO:0046872">
    <property type="term" value="F:metal ion binding"/>
    <property type="evidence" value="ECO:0007669"/>
    <property type="project" value="UniProtKB-KW"/>
</dbReference>
<comment type="function">
    <text evidence="17">Ubiquitous transcription factor required for a diverse set of processes. It is a component of the CCR4 complex involved in the control of gene expression.</text>
</comment>
<evidence type="ECO:0000313" key="18">
    <source>
        <dbReference type="EMBL" id="ESW30907.1"/>
    </source>
</evidence>
<dbReference type="Gene3D" id="3.30.420.10">
    <property type="entry name" value="Ribonuclease H-like superfamily/Ribonuclease H"/>
    <property type="match status" value="1"/>
</dbReference>
<dbReference type="Pfam" id="PF04857">
    <property type="entry name" value="CAF1"/>
    <property type="match status" value="1"/>
</dbReference>
<sequence>MTLSCSSMMTRSVWSYNLESEFELIRSIISLYPFISMDPEFAGVVFQSHPAFRQPNNNYAVMKANVDGMHLIQVGLTLSHGHDNLPTFGTSNRFIWEFNFCEFDVTHHPHAPHSIALLRRQGIDFDKNRKFGVSIVRFAELMMFSGLLCNNNIHWIAFHSAYDFGYMVKILSQRFFYMQPFLPPNLCDFLQLVKFFFGYKVYDVKHLIRFFSQPSWRCRKSHHAGSDSLVTLHVFNKIKTLYFHTELDLQKHAGVLYGLEIIVTN</sequence>
<name>V7CL43_PHAVU</name>
<evidence type="ECO:0000256" key="12">
    <source>
        <dbReference type="ARBA" id="ARBA00022839"/>
    </source>
</evidence>
<comment type="cofactor">
    <cofactor evidence="2">
        <name>a divalent metal cation</name>
        <dbReference type="ChEBI" id="CHEBI:60240"/>
    </cofactor>
</comment>
<keyword evidence="15" id="KW-0804">Transcription</keyword>
<dbReference type="EC" id="3.1.13.4" evidence="7"/>
<evidence type="ECO:0000256" key="3">
    <source>
        <dbReference type="ARBA" id="ARBA00004123"/>
    </source>
</evidence>
<dbReference type="AlphaFoldDB" id="V7CL43"/>
<evidence type="ECO:0000256" key="5">
    <source>
        <dbReference type="ARBA" id="ARBA00008372"/>
    </source>
</evidence>
<evidence type="ECO:0000313" key="19">
    <source>
        <dbReference type="Proteomes" id="UP000000226"/>
    </source>
</evidence>
<dbReference type="eggNOG" id="KOG0304">
    <property type="taxonomic scope" value="Eukaryota"/>
</dbReference>
<evidence type="ECO:0000256" key="9">
    <source>
        <dbReference type="ARBA" id="ARBA00022722"/>
    </source>
</evidence>
<evidence type="ECO:0000256" key="11">
    <source>
        <dbReference type="ARBA" id="ARBA00022801"/>
    </source>
</evidence>
<dbReference type="Proteomes" id="UP000000226">
    <property type="component" value="Chromosome 2"/>
</dbReference>
<evidence type="ECO:0000256" key="2">
    <source>
        <dbReference type="ARBA" id="ARBA00001968"/>
    </source>
</evidence>
<evidence type="ECO:0000256" key="1">
    <source>
        <dbReference type="ARBA" id="ARBA00001663"/>
    </source>
</evidence>
<keyword evidence="13" id="KW-0694">RNA-binding</keyword>
<keyword evidence="8" id="KW-0963">Cytoplasm</keyword>
<accession>V7CL43</accession>
<dbReference type="InterPro" id="IPR012337">
    <property type="entry name" value="RNaseH-like_sf"/>
</dbReference>
<dbReference type="GO" id="GO:0030014">
    <property type="term" value="C:CCR4-NOT complex"/>
    <property type="evidence" value="ECO:0007669"/>
    <property type="project" value="InterPro"/>
</dbReference>
<evidence type="ECO:0000256" key="17">
    <source>
        <dbReference type="ARBA" id="ARBA00025148"/>
    </source>
</evidence>
<comment type="catalytic activity">
    <reaction evidence="1">
        <text>Exonucleolytic cleavage of poly(A) to 5'-AMP.</text>
        <dbReference type="EC" id="3.1.13.4"/>
    </reaction>
</comment>
<gene>
    <name evidence="18" type="ORF">PHAVU_002G192200g</name>
</gene>
<keyword evidence="12" id="KW-0269">Exonuclease</keyword>
<evidence type="ECO:0000256" key="16">
    <source>
        <dbReference type="ARBA" id="ARBA00023242"/>
    </source>
</evidence>
<keyword evidence="14" id="KW-0805">Transcription regulation</keyword>
<dbReference type="STRING" id="3885.V7CL43"/>
<evidence type="ECO:0000256" key="7">
    <source>
        <dbReference type="ARBA" id="ARBA00012161"/>
    </source>
</evidence>
<dbReference type="GO" id="GO:0005634">
    <property type="term" value="C:nucleus"/>
    <property type="evidence" value="ECO:0007669"/>
    <property type="project" value="UniProtKB-SubCell"/>
</dbReference>
<evidence type="ECO:0000256" key="10">
    <source>
        <dbReference type="ARBA" id="ARBA00022723"/>
    </source>
</evidence>
<comment type="similarity">
    <text evidence="5">Belongs to the CAF1 family.</text>
</comment>
<dbReference type="GO" id="GO:0003723">
    <property type="term" value="F:RNA binding"/>
    <property type="evidence" value="ECO:0007669"/>
    <property type="project" value="UniProtKB-KW"/>
</dbReference>
<comment type="subunit">
    <text evidence="6">Component of the CCR4-NOT complex, at least composed of CRR4 and CAF1 proteins.</text>
</comment>
<evidence type="ECO:0000256" key="4">
    <source>
        <dbReference type="ARBA" id="ARBA00004496"/>
    </source>
</evidence>
<keyword evidence="9" id="KW-0540">Nuclease</keyword>
<organism evidence="18 19">
    <name type="scientific">Phaseolus vulgaris</name>
    <name type="common">Kidney bean</name>
    <name type="synonym">French bean</name>
    <dbReference type="NCBI Taxonomy" id="3885"/>
    <lineage>
        <taxon>Eukaryota</taxon>
        <taxon>Viridiplantae</taxon>
        <taxon>Streptophyta</taxon>
        <taxon>Embryophyta</taxon>
        <taxon>Tracheophyta</taxon>
        <taxon>Spermatophyta</taxon>
        <taxon>Magnoliopsida</taxon>
        <taxon>eudicotyledons</taxon>
        <taxon>Gunneridae</taxon>
        <taxon>Pentapetalae</taxon>
        <taxon>rosids</taxon>
        <taxon>fabids</taxon>
        <taxon>Fabales</taxon>
        <taxon>Fabaceae</taxon>
        <taxon>Papilionoideae</taxon>
        <taxon>50 kb inversion clade</taxon>
        <taxon>NPAAA clade</taxon>
        <taxon>indigoferoid/millettioid clade</taxon>
        <taxon>Phaseoleae</taxon>
        <taxon>Phaseolus</taxon>
    </lineage>
</organism>
<proteinExistence type="inferred from homology"/>
<keyword evidence="11" id="KW-0378">Hydrolase</keyword>
<dbReference type="InterPro" id="IPR039637">
    <property type="entry name" value="CNOT7/CNOT8/Pop2"/>
</dbReference>
<dbReference type="SUPFAM" id="SSF53098">
    <property type="entry name" value="Ribonuclease H-like"/>
    <property type="match status" value="1"/>
</dbReference>
<evidence type="ECO:0000256" key="8">
    <source>
        <dbReference type="ARBA" id="ARBA00022490"/>
    </source>
</evidence>
<dbReference type="InterPro" id="IPR006941">
    <property type="entry name" value="RNase_CAF1"/>
</dbReference>
<dbReference type="Gramene" id="ESW30907">
    <property type="protein sequence ID" value="ESW30907"/>
    <property type="gene ID" value="PHAVU_002G192200g"/>
</dbReference>
<dbReference type="GO" id="GO:0004535">
    <property type="term" value="F:poly(A)-specific ribonuclease activity"/>
    <property type="evidence" value="ECO:0007669"/>
    <property type="project" value="UniProtKB-EC"/>
</dbReference>
<dbReference type="OrthoDB" id="1373717at2759"/>
<comment type="subcellular location">
    <subcellularLocation>
        <location evidence="4">Cytoplasm</location>
    </subcellularLocation>
    <subcellularLocation>
        <location evidence="3">Nucleus</location>
    </subcellularLocation>
</comment>